<dbReference type="Gene3D" id="1.10.600.10">
    <property type="entry name" value="Farnesyl Diphosphate Synthase"/>
    <property type="match status" value="1"/>
</dbReference>
<dbReference type="SUPFAM" id="SSF48576">
    <property type="entry name" value="Terpenoid synthases"/>
    <property type="match status" value="1"/>
</dbReference>
<dbReference type="Pfam" id="PF19086">
    <property type="entry name" value="Terpene_syn_C_2"/>
    <property type="match status" value="1"/>
</dbReference>
<dbReference type="InterPro" id="IPR008949">
    <property type="entry name" value="Isoprenoid_synthase_dom_sf"/>
</dbReference>
<sequence>MPQTDARYADLYGSARRFLERHGLHPDPIGYLGHGYVQLFLAAWRGATGEPLELAACWGLWTWRLDDILDQEMRDAEPKATGLLVARLLRVLNGVPAEPGDHPAVRALADLVERTRPAMPESWWTRYSAELDAWLHAATDKLEGFVRPRRTPTLRQYMALRPVDGGMLLAAMWCELAMRCVTPDWDTLAVRSLLGSFSAVGTLANDLASSAQDDTFTAQDALAHTIGLTVEKARQRVREQLEAESRRFWWQLTALWDSAVEARTTDPRDPPPASTTVRFALALDQFQHALTAWTAHSARYRPVGAQNSTQVLKNAGELKQ</sequence>
<reference evidence="1 2" key="1">
    <citation type="submission" date="2020-08" db="EMBL/GenBank/DDBJ databases">
        <title>Sequencing the genomes of 1000 actinobacteria strains.</title>
        <authorList>
            <person name="Klenk H.-P."/>
        </authorList>
    </citation>
    <scope>NUCLEOTIDE SEQUENCE [LARGE SCALE GENOMIC DNA]</scope>
    <source>
        <strain evidence="1 2">DSM 41654</strain>
    </source>
</reference>
<dbReference type="EMBL" id="JACHJV010000001">
    <property type="protein sequence ID" value="MBB4924933.1"/>
    <property type="molecule type" value="Genomic_DNA"/>
</dbReference>
<name>A0A7W7R3R8_KITKI</name>
<evidence type="ECO:0000313" key="1">
    <source>
        <dbReference type="EMBL" id="MBB4924933.1"/>
    </source>
</evidence>
<dbReference type="Proteomes" id="UP000540506">
    <property type="component" value="Unassembled WGS sequence"/>
</dbReference>
<dbReference type="AlphaFoldDB" id="A0A7W7R3R8"/>
<comment type="caution">
    <text evidence="1">The sequence shown here is derived from an EMBL/GenBank/DDBJ whole genome shotgun (WGS) entry which is preliminary data.</text>
</comment>
<accession>A0A7W7R3R8</accession>
<keyword evidence="2" id="KW-1185">Reference proteome</keyword>
<protein>
    <recommendedName>
        <fullName evidence="3">Terpene synthase</fullName>
    </recommendedName>
</protein>
<gene>
    <name evidence="1" type="ORF">FHR34_003926</name>
</gene>
<dbReference type="RefSeq" id="WP_184936798.1">
    <property type="nucleotide sequence ID" value="NZ_JACHJV010000001.1"/>
</dbReference>
<organism evidence="1 2">
    <name type="scientific">Kitasatospora kifunensis</name>
    <name type="common">Streptomyces kifunensis</name>
    <dbReference type="NCBI Taxonomy" id="58351"/>
    <lineage>
        <taxon>Bacteria</taxon>
        <taxon>Bacillati</taxon>
        <taxon>Actinomycetota</taxon>
        <taxon>Actinomycetes</taxon>
        <taxon>Kitasatosporales</taxon>
        <taxon>Streptomycetaceae</taxon>
        <taxon>Kitasatospora</taxon>
    </lineage>
</organism>
<evidence type="ECO:0008006" key="3">
    <source>
        <dbReference type="Google" id="ProtNLM"/>
    </source>
</evidence>
<proteinExistence type="predicted"/>
<evidence type="ECO:0000313" key="2">
    <source>
        <dbReference type="Proteomes" id="UP000540506"/>
    </source>
</evidence>